<feature type="non-terminal residue" evidence="2">
    <location>
        <position position="1"/>
    </location>
</feature>
<comment type="caution">
    <text evidence="2">The sequence shown here is derived from an EMBL/GenBank/DDBJ whole genome shotgun (WGS) entry which is preliminary data.</text>
</comment>
<keyword evidence="3" id="KW-1185">Reference proteome</keyword>
<name>A0ABS8Y3Z1_DATST</name>
<feature type="non-terminal residue" evidence="2">
    <location>
        <position position="157"/>
    </location>
</feature>
<evidence type="ECO:0000313" key="2">
    <source>
        <dbReference type="EMBL" id="MCE5166187.1"/>
    </source>
</evidence>
<gene>
    <name evidence="2" type="ORF">HAX54_015515</name>
</gene>
<sequence>KISITNVGSSISVRINGANLDINGTAVNQVIQQSLTGTTPGSAKSPNPNVDLSMSGRSGLEPMEQHTESMEKSLTVGANRSSFVTMVQGFLGLEAASPKSDFGVKIHRLNTVQGSDRTWSPNESSDEEFDGPEGAGRGSGCPSPEPTLKTTQKKKHP</sequence>
<evidence type="ECO:0000256" key="1">
    <source>
        <dbReference type="SAM" id="MobiDB-lite"/>
    </source>
</evidence>
<evidence type="ECO:0000313" key="3">
    <source>
        <dbReference type="Proteomes" id="UP000823775"/>
    </source>
</evidence>
<reference evidence="2 3" key="1">
    <citation type="journal article" date="2021" name="BMC Genomics">
        <title>Datura genome reveals duplications of psychoactive alkaloid biosynthetic genes and high mutation rate following tissue culture.</title>
        <authorList>
            <person name="Rajewski A."/>
            <person name="Carter-House D."/>
            <person name="Stajich J."/>
            <person name="Litt A."/>
        </authorList>
    </citation>
    <scope>NUCLEOTIDE SEQUENCE [LARGE SCALE GENOMIC DNA]</scope>
    <source>
        <strain evidence="2">AR-01</strain>
    </source>
</reference>
<accession>A0ABS8Y3Z1</accession>
<dbReference type="Proteomes" id="UP000823775">
    <property type="component" value="Unassembled WGS sequence"/>
</dbReference>
<feature type="region of interest" description="Disordered" evidence="1">
    <location>
        <begin position="111"/>
        <end position="157"/>
    </location>
</feature>
<proteinExistence type="predicted"/>
<feature type="compositionally biased region" description="Polar residues" evidence="1">
    <location>
        <begin position="111"/>
        <end position="123"/>
    </location>
</feature>
<protein>
    <submittedName>
        <fullName evidence="2">Uncharacterized protein</fullName>
    </submittedName>
</protein>
<feature type="compositionally biased region" description="Polar residues" evidence="1">
    <location>
        <begin position="36"/>
        <end position="56"/>
    </location>
</feature>
<dbReference type="EMBL" id="JACEIK010019923">
    <property type="protein sequence ID" value="MCE5166187.1"/>
    <property type="molecule type" value="Genomic_DNA"/>
</dbReference>
<feature type="region of interest" description="Disordered" evidence="1">
    <location>
        <begin position="36"/>
        <end position="72"/>
    </location>
</feature>
<organism evidence="2 3">
    <name type="scientific">Datura stramonium</name>
    <name type="common">Jimsonweed</name>
    <name type="synonym">Common thornapple</name>
    <dbReference type="NCBI Taxonomy" id="4076"/>
    <lineage>
        <taxon>Eukaryota</taxon>
        <taxon>Viridiplantae</taxon>
        <taxon>Streptophyta</taxon>
        <taxon>Embryophyta</taxon>
        <taxon>Tracheophyta</taxon>
        <taxon>Spermatophyta</taxon>
        <taxon>Magnoliopsida</taxon>
        <taxon>eudicotyledons</taxon>
        <taxon>Gunneridae</taxon>
        <taxon>Pentapetalae</taxon>
        <taxon>asterids</taxon>
        <taxon>lamiids</taxon>
        <taxon>Solanales</taxon>
        <taxon>Solanaceae</taxon>
        <taxon>Solanoideae</taxon>
        <taxon>Datureae</taxon>
        <taxon>Datura</taxon>
    </lineage>
</organism>